<evidence type="ECO:0000313" key="10">
    <source>
        <dbReference type="Proteomes" id="UP001152876"/>
    </source>
</evidence>
<dbReference type="GO" id="GO:0030170">
    <property type="term" value="F:pyridoxal phosphate binding"/>
    <property type="evidence" value="ECO:0007669"/>
    <property type="project" value="InterPro"/>
</dbReference>
<dbReference type="InterPro" id="IPR005814">
    <property type="entry name" value="Aminotrans_3"/>
</dbReference>
<protein>
    <recommendedName>
        <fullName evidence="4">Diaminobutyrate--2-oxoglutarate transaminase</fullName>
        <ecNumber evidence="3">2.6.1.76</ecNumber>
    </recommendedName>
</protein>
<comment type="catalytic activity">
    <reaction evidence="7">
        <text>L-2,4-diaminobutanoate + 2-oxoglutarate = L-aspartate 4-semialdehyde + L-glutamate</text>
        <dbReference type="Rhea" id="RHEA:11160"/>
        <dbReference type="ChEBI" id="CHEBI:16810"/>
        <dbReference type="ChEBI" id="CHEBI:29985"/>
        <dbReference type="ChEBI" id="CHEBI:58761"/>
        <dbReference type="ChEBI" id="CHEBI:537519"/>
        <dbReference type="EC" id="2.6.1.76"/>
    </reaction>
</comment>
<evidence type="ECO:0000313" key="9">
    <source>
        <dbReference type="EMBL" id="MDG5976879.1"/>
    </source>
</evidence>
<keyword evidence="10" id="KW-1185">Reference proteome</keyword>
<dbReference type="Gene3D" id="3.40.640.10">
    <property type="entry name" value="Type I PLP-dependent aspartate aminotransferase-like (Major domain)"/>
    <property type="match status" value="1"/>
</dbReference>
<dbReference type="InterPro" id="IPR015421">
    <property type="entry name" value="PyrdxlP-dep_Trfase_major"/>
</dbReference>
<dbReference type="InterPro" id="IPR015424">
    <property type="entry name" value="PyrdxlP-dep_Trfase"/>
</dbReference>
<evidence type="ECO:0000256" key="2">
    <source>
        <dbReference type="ARBA" id="ARBA00004946"/>
    </source>
</evidence>
<dbReference type="Pfam" id="PF00202">
    <property type="entry name" value="Aminotran_3"/>
    <property type="match status" value="1"/>
</dbReference>
<dbReference type="OrthoDB" id="3398487at2"/>
<evidence type="ECO:0000256" key="3">
    <source>
        <dbReference type="ARBA" id="ARBA00013155"/>
    </source>
</evidence>
<dbReference type="GO" id="GO:0045303">
    <property type="term" value="F:diaminobutyrate-2-oxoglutarate transaminase activity"/>
    <property type="evidence" value="ECO:0007669"/>
    <property type="project" value="UniProtKB-EC"/>
</dbReference>
<comment type="similarity">
    <text evidence="8">Belongs to the class-III pyridoxal-phosphate-dependent aminotransferase family.</text>
</comment>
<organism evidence="9 10">
    <name type="scientific">Hydrogenophaga taeniospiralis CCUG 15921</name>
    <dbReference type="NCBI Taxonomy" id="1281780"/>
    <lineage>
        <taxon>Bacteria</taxon>
        <taxon>Pseudomonadati</taxon>
        <taxon>Pseudomonadota</taxon>
        <taxon>Betaproteobacteria</taxon>
        <taxon>Burkholderiales</taxon>
        <taxon>Comamonadaceae</taxon>
        <taxon>Hydrogenophaga</taxon>
    </lineage>
</organism>
<dbReference type="InterPro" id="IPR015422">
    <property type="entry name" value="PyrdxlP-dep_Trfase_small"/>
</dbReference>
<evidence type="ECO:0000256" key="7">
    <source>
        <dbReference type="ARBA" id="ARBA00049111"/>
    </source>
</evidence>
<reference evidence="9" key="1">
    <citation type="submission" date="2013-01" db="EMBL/GenBank/DDBJ databases">
        <title>Genome draft of Hydrogenophaga taeniospiralis 2K1.</title>
        <authorList>
            <person name="Gomila M."/>
            <person name="Lalucat J."/>
        </authorList>
    </citation>
    <scope>NUCLEOTIDE SEQUENCE</scope>
    <source>
        <strain evidence="9">CCUG 15921</strain>
    </source>
</reference>
<dbReference type="PANTHER" id="PTHR11986">
    <property type="entry name" value="AMINOTRANSFERASE CLASS III"/>
    <property type="match status" value="1"/>
</dbReference>
<dbReference type="FunFam" id="3.40.640.10:FF:000004">
    <property type="entry name" value="Acetylornithine aminotransferase"/>
    <property type="match status" value="1"/>
</dbReference>
<dbReference type="SUPFAM" id="SSF53383">
    <property type="entry name" value="PLP-dependent transferases"/>
    <property type="match status" value="1"/>
</dbReference>
<sequence>MVAEHRRPQFLQGVSVNELLFESLSFADAPKMVSATFPGPKAQEALALSARTESMARGGGRMPVVMDRAFGVTIKDPDGNTFIDLSAGVGVSSVGRCHPKVVEAIHQQSGVLMHAMEVNSTKRTELAAKISEIMPEGLRGDCITFFAQSGSDALEAAVKFAKRVTGRHQIIAFHGGYHGVWNASNALTTGTAYRKGYGPFMGGVIHAPYPYAYRFPFDTTHKSAEQIAGEYVDYLLNTPYTAADDVAAVIVEPVQGEGGYVPPSPEFLQLLRKACDKSGALLIVDEVQAGAGRTGKMWAVEHSGVKPDMLTFGKGMGGDVPMAGLVMRSDLAAKIPDGSVPNTFAANSLSAAVALTNIGLLQDPELDLLNRAHQLGLEAQEYIRGFNNPYVGEVRGRGLMIGIELVEDKATKEPLSGEKLGKLMGYVLSHGVLMVPCGRYTNVMRVMPSLTIPRKLLFKALDVFGEGLRTL</sequence>
<dbReference type="Gene3D" id="3.90.1150.10">
    <property type="entry name" value="Aspartate Aminotransferase, domain 1"/>
    <property type="match status" value="1"/>
</dbReference>
<dbReference type="PIRSF" id="PIRSF000521">
    <property type="entry name" value="Transaminase_4ab_Lys_Orn"/>
    <property type="match status" value="1"/>
</dbReference>
<comment type="pathway">
    <text evidence="2">Amine and polyamine biosynthesis; ectoine biosynthesis; L-ectoine from L-aspartate 4-semialdehyde: step 1/3.</text>
</comment>
<evidence type="ECO:0000256" key="5">
    <source>
        <dbReference type="ARBA" id="ARBA00022576"/>
    </source>
</evidence>
<evidence type="ECO:0000256" key="4">
    <source>
        <dbReference type="ARBA" id="ARBA00014798"/>
    </source>
</evidence>
<name>A0A9X4SAY4_9BURK</name>
<evidence type="ECO:0000256" key="8">
    <source>
        <dbReference type="RuleBase" id="RU003560"/>
    </source>
</evidence>
<dbReference type="Proteomes" id="UP001152876">
    <property type="component" value="Unassembled WGS sequence"/>
</dbReference>
<proteinExistence type="inferred from homology"/>
<evidence type="ECO:0000256" key="1">
    <source>
        <dbReference type="ARBA" id="ARBA00001933"/>
    </source>
</evidence>
<gene>
    <name evidence="9" type="ORF">H010_16554</name>
</gene>
<dbReference type="AlphaFoldDB" id="A0A9X4SAY4"/>
<dbReference type="InterPro" id="IPR050103">
    <property type="entry name" value="Class-III_PLP-dep_AT"/>
</dbReference>
<dbReference type="GO" id="GO:0042802">
    <property type="term" value="F:identical protein binding"/>
    <property type="evidence" value="ECO:0007669"/>
    <property type="project" value="TreeGrafter"/>
</dbReference>
<keyword evidence="6 8" id="KW-0663">Pyridoxal phosphate</keyword>
<accession>A0A9X4SAY4</accession>
<evidence type="ECO:0000256" key="6">
    <source>
        <dbReference type="ARBA" id="ARBA00022898"/>
    </source>
</evidence>
<comment type="caution">
    <text evidence="9">The sequence shown here is derived from an EMBL/GenBank/DDBJ whole genome shotgun (WGS) entry which is preliminary data.</text>
</comment>
<keyword evidence="5" id="KW-0032">Aminotransferase</keyword>
<dbReference type="EC" id="2.6.1.76" evidence="3"/>
<keyword evidence="5" id="KW-0808">Transferase</keyword>
<comment type="cofactor">
    <cofactor evidence="1">
        <name>pyridoxal 5'-phosphate</name>
        <dbReference type="ChEBI" id="CHEBI:597326"/>
    </cofactor>
</comment>
<dbReference type="CDD" id="cd00610">
    <property type="entry name" value="OAT_like"/>
    <property type="match status" value="1"/>
</dbReference>
<dbReference type="EMBL" id="AOGK01000015">
    <property type="protein sequence ID" value="MDG5976879.1"/>
    <property type="molecule type" value="Genomic_DNA"/>
</dbReference>
<dbReference type="PROSITE" id="PS00600">
    <property type="entry name" value="AA_TRANSFER_CLASS_3"/>
    <property type="match status" value="1"/>
</dbReference>
<dbReference type="InterPro" id="IPR049704">
    <property type="entry name" value="Aminotrans_3_PPA_site"/>
</dbReference>